<dbReference type="NCBIfam" id="TIGR00481">
    <property type="entry name" value="YbhB/YbcL family Raf kinase inhibitor-like protein"/>
    <property type="match status" value="1"/>
</dbReference>
<organism evidence="2 3">
    <name type="scientific">Zophobihabitans entericus</name>
    <dbReference type="NCBI Taxonomy" id="1635327"/>
    <lineage>
        <taxon>Bacteria</taxon>
        <taxon>Pseudomonadati</taxon>
        <taxon>Pseudomonadota</taxon>
        <taxon>Gammaproteobacteria</taxon>
        <taxon>Orbales</taxon>
        <taxon>Orbaceae</taxon>
        <taxon>Zophobihabitans</taxon>
    </lineage>
</organism>
<keyword evidence="1" id="KW-0732">Signal</keyword>
<dbReference type="Pfam" id="PF01161">
    <property type="entry name" value="PBP"/>
    <property type="match status" value="1"/>
</dbReference>
<sequence length="180" mass="19853">MKKYLLLTLSFLSFYSFSQTKDFSLSSPDLDKNGFTNRYIADVFGCEGENISPELTWKNIPAGTKSLAMTMYDPDAPTGSGWWHWAVANIPVGTHSLVQNAGNQTDLLPGGAVTIRNDYGYNTYGGPCPPVGRTHKYQFTIYALSIDNIPVSETSSAAYIGFMVNQFAIDKAQVTYTYGR</sequence>
<dbReference type="EMBL" id="CP050253">
    <property type="protein sequence ID" value="QIQ22412.1"/>
    <property type="molecule type" value="Genomic_DNA"/>
</dbReference>
<dbReference type="SUPFAM" id="SSF49777">
    <property type="entry name" value="PEBP-like"/>
    <property type="match status" value="1"/>
</dbReference>
<dbReference type="FunCoup" id="A0A6G9IF21">
    <property type="interactions" value="113"/>
</dbReference>
<evidence type="ECO:0000313" key="3">
    <source>
        <dbReference type="Proteomes" id="UP000501168"/>
    </source>
</evidence>
<dbReference type="Proteomes" id="UP000501168">
    <property type="component" value="Chromosome"/>
</dbReference>
<dbReference type="Gene3D" id="3.90.280.10">
    <property type="entry name" value="PEBP-like"/>
    <property type="match status" value="1"/>
</dbReference>
<protein>
    <submittedName>
        <fullName evidence="2">YbhB/YbcL family Raf kinase inhibitor-like protein</fullName>
    </submittedName>
</protein>
<evidence type="ECO:0000256" key="1">
    <source>
        <dbReference type="SAM" id="SignalP"/>
    </source>
</evidence>
<feature type="chain" id="PRO_5026299906" evidence="1">
    <location>
        <begin position="19"/>
        <end position="180"/>
    </location>
</feature>
<reference evidence="2 3" key="1">
    <citation type="submission" date="2020-03" db="EMBL/GenBank/DDBJ databases">
        <title>Complete genome sequence of Orbus sp. IPMB12 (BCRC 80908).</title>
        <authorList>
            <person name="Lo W.-S."/>
            <person name="Chang T.-H."/>
            <person name="Kuo C.-H."/>
        </authorList>
    </citation>
    <scope>NUCLEOTIDE SEQUENCE [LARGE SCALE GENOMIC DNA]</scope>
    <source>
        <strain evidence="2 3">IPMB12</strain>
    </source>
</reference>
<keyword evidence="3" id="KW-1185">Reference proteome</keyword>
<dbReference type="InterPro" id="IPR008914">
    <property type="entry name" value="PEBP"/>
</dbReference>
<dbReference type="KEGG" id="orb:IPMB12_05980"/>
<dbReference type="InterPro" id="IPR005247">
    <property type="entry name" value="YbhB_YbcL/LppC-like"/>
</dbReference>
<feature type="signal peptide" evidence="1">
    <location>
        <begin position="1"/>
        <end position="18"/>
    </location>
</feature>
<dbReference type="PANTHER" id="PTHR30289:SF1">
    <property type="entry name" value="PEBP (PHOSPHATIDYLETHANOLAMINE-BINDING PROTEIN) FAMILY PROTEIN"/>
    <property type="match status" value="1"/>
</dbReference>
<dbReference type="AlphaFoldDB" id="A0A6G9IF21"/>
<accession>A0A6G9IF21</accession>
<dbReference type="InterPro" id="IPR036610">
    <property type="entry name" value="PEBP-like_sf"/>
</dbReference>
<proteinExistence type="predicted"/>
<name>A0A6G9IF21_9GAMM</name>
<evidence type="ECO:0000313" key="2">
    <source>
        <dbReference type="EMBL" id="QIQ22412.1"/>
    </source>
</evidence>
<dbReference type="PANTHER" id="PTHR30289">
    <property type="entry name" value="UNCHARACTERIZED PROTEIN YBCL-RELATED"/>
    <property type="match status" value="1"/>
</dbReference>
<dbReference type="InParanoid" id="A0A6G9IF21"/>
<dbReference type="CDD" id="cd00865">
    <property type="entry name" value="PEBP_bact_arch"/>
    <property type="match status" value="1"/>
</dbReference>
<gene>
    <name evidence="2" type="ORF">IPMB12_05980</name>
</gene>